<evidence type="ECO:0000256" key="8">
    <source>
        <dbReference type="ARBA" id="ARBA00022842"/>
    </source>
</evidence>
<keyword evidence="4" id="KW-0285">Flavoprotein</keyword>
<dbReference type="PANTHER" id="PTHR30040:SF2">
    <property type="entry name" value="FAD:PROTEIN FMN TRANSFERASE"/>
    <property type="match status" value="1"/>
</dbReference>
<gene>
    <name evidence="12" type="primary">apbE</name>
    <name evidence="12" type="ORF">SCFA_280024</name>
</gene>
<keyword evidence="5 12" id="KW-0808">Transferase</keyword>
<dbReference type="SUPFAM" id="SSF143631">
    <property type="entry name" value="ApbE-like"/>
    <property type="match status" value="1"/>
</dbReference>
<feature type="transmembrane region" description="Helical" evidence="11">
    <location>
        <begin position="26"/>
        <end position="45"/>
    </location>
</feature>
<keyword evidence="7" id="KW-0274">FAD</keyword>
<organism evidence="12">
    <name type="scientific">anaerobic digester metagenome</name>
    <dbReference type="NCBI Taxonomy" id="1263854"/>
    <lineage>
        <taxon>unclassified sequences</taxon>
        <taxon>metagenomes</taxon>
        <taxon>ecological metagenomes</taxon>
    </lineage>
</organism>
<evidence type="ECO:0000256" key="11">
    <source>
        <dbReference type="SAM" id="Phobius"/>
    </source>
</evidence>
<sequence>MKKGGGKSRPLFPLTMEKPIPLLKKTIFIIFIIFILLLALGVSIWHRASLEETRHAKIFIMDTFVELMAEDSHGQADAAFKDAIAELRRVDSRLGYQNSLIDELNSSHMLKDREVYHLIRLSQEVHDASSGGFSITLRPILDAWGFTGTHPYRLPTEDEFAAWKRLPSDHAIALDPDGLTIQTPEGTRIDLGGIAKGYAADRAAEAMKKAGVSNGLVNAGGDIAAFGERTWKIGLRHPGGTGVFATIPVRNRAVATSGSYERFFTVDGMRYHHILDPATGLPARGLLSATVLADTCAEADAWATALFVRGDESLGEELEKRGMDWIVIDQEGRVRASEALKEYCPDHLPAPR</sequence>
<evidence type="ECO:0000256" key="7">
    <source>
        <dbReference type="ARBA" id="ARBA00022827"/>
    </source>
</evidence>
<dbReference type="Gene3D" id="3.10.520.10">
    <property type="entry name" value="ApbE-like domains"/>
    <property type="match status" value="1"/>
</dbReference>
<proteinExistence type="predicted"/>
<dbReference type="GO" id="GO:0016740">
    <property type="term" value="F:transferase activity"/>
    <property type="evidence" value="ECO:0007669"/>
    <property type="project" value="UniProtKB-KW"/>
</dbReference>
<dbReference type="Pfam" id="PF02424">
    <property type="entry name" value="ApbE"/>
    <property type="match status" value="1"/>
</dbReference>
<evidence type="ECO:0000256" key="5">
    <source>
        <dbReference type="ARBA" id="ARBA00022679"/>
    </source>
</evidence>
<dbReference type="InterPro" id="IPR003374">
    <property type="entry name" value="ApbE-like_sf"/>
</dbReference>
<protein>
    <recommendedName>
        <fullName evidence="3">FAD:protein FMN transferase</fullName>
        <ecNumber evidence="2">2.7.1.180</ecNumber>
    </recommendedName>
    <alternativeName>
        <fullName evidence="9">Flavin transferase</fullName>
    </alternativeName>
</protein>
<dbReference type="AlphaFoldDB" id="A0A485M071"/>
<evidence type="ECO:0000256" key="10">
    <source>
        <dbReference type="ARBA" id="ARBA00048540"/>
    </source>
</evidence>
<evidence type="ECO:0000313" key="12">
    <source>
        <dbReference type="EMBL" id="VFU14360.1"/>
    </source>
</evidence>
<keyword evidence="6" id="KW-0479">Metal-binding</keyword>
<dbReference type="GO" id="GO:0046872">
    <property type="term" value="F:metal ion binding"/>
    <property type="evidence" value="ECO:0007669"/>
    <property type="project" value="UniProtKB-KW"/>
</dbReference>
<dbReference type="PANTHER" id="PTHR30040">
    <property type="entry name" value="THIAMINE BIOSYNTHESIS LIPOPROTEIN APBE"/>
    <property type="match status" value="1"/>
</dbReference>
<evidence type="ECO:0000256" key="3">
    <source>
        <dbReference type="ARBA" id="ARBA00016337"/>
    </source>
</evidence>
<dbReference type="InterPro" id="IPR024932">
    <property type="entry name" value="ApbE"/>
</dbReference>
<evidence type="ECO:0000256" key="9">
    <source>
        <dbReference type="ARBA" id="ARBA00031306"/>
    </source>
</evidence>
<keyword evidence="11" id="KW-1133">Transmembrane helix</keyword>
<keyword evidence="8" id="KW-0460">Magnesium</keyword>
<keyword evidence="11" id="KW-0812">Transmembrane</keyword>
<dbReference type="PIRSF" id="PIRSF006268">
    <property type="entry name" value="ApbE"/>
    <property type="match status" value="1"/>
</dbReference>
<comment type="catalytic activity">
    <reaction evidence="10">
        <text>L-threonyl-[protein] + FAD = FMN-L-threonyl-[protein] + AMP + H(+)</text>
        <dbReference type="Rhea" id="RHEA:36847"/>
        <dbReference type="Rhea" id="RHEA-COMP:11060"/>
        <dbReference type="Rhea" id="RHEA-COMP:11061"/>
        <dbReference type="ChEBI" id="CHEBI:15378"/>
        <dbReference type="ChEBI" id="CHEBI:30013"/>
        <dbReference type="ChEBI" id="CHEBI:57692"/>
        <dbReference type="ChEBI" id="CHEBI:74257"/>
        <dbReference type="ChEBI" id="CHEBI:456215"/>
        <dbReference type="EC" id="2.7.1.180"/>
    </reaction>
</comment>
<reference evidence="12" key="1">
    <citation type="submission" date="2019-03" db="EMBL/GenBank/DDBJ databases">
        <authorList>
            <person name="Hao L."/>
        </authorList>
    </citation>
    <scope>NUCLEOTIDE SEQUENCE</scope>
</reference>
<dbReference type="EMBL" id="CAADRM010000090">
    <property type="protein sequence ID" value="VFU14360.1"/>
    <property type="molecule type" value="Genomic_DNA"/>
</dbReference>
<comment type="cofactor">
    <cofactor evidence="1">
        <name>Mg(2+)</name>
        <dbReference type="ChEBI" id="CHEBI:18420"/>
    </cofactor>
</comment>
<dbReference type="EC" id="2.7.1.180" evidence="2"/>
<accession>A0A485M071</accession>
<evidence type="ECO:0000256" key="6">
    <source>
        <dbReference type="ARBA" id="ARBA00022723"/>
    </source>
</evidence>
<evidence type="ECO:0000256" key="4">
    <source>
        <dbReference type="ARBA" id="ARBA00022630"/>
    </source>
</evidence>
<keyword evidence="11" id="KW-0472">Membrane</keyword>
<name>A0A485M071_9ZZZZ</name>
<evidence type="ECO:0000256" key="2">
    <source>
        <dbReference type="ARBA" id="ARBA00011955"/>
    </source>
</evidence>
<evidence type="ECO:0000256" key="1">
    <source>
        <dbReference type="ARBA" id="ARBA00001946"/>
    </source>
</evidence>